<proteinExistence type="predicted"/>
<accession>A0A0A9HV94</accession>
<sequence>MVLLQLNFSYWIEQQ</sequence>
<organism evidence="1">
    <name type="scientific">Arundo donax</name>
    <name type="common">Giant reed</name>
    <name type="synonym">Donax arundinaceus</name>
    <dbReference type="NCBI Taxonomy" id="35708"/>
    <lineage>
        <taxon>Eukaryota</taxon>
        <taxon>Viridiplantae</taxon>
        <taxon>Streptophyta</taxon>
        <taxon>Embryophyta</taxon>
        <taxon>Tracheophyta</taxon>
        <taxon>Spermatophyta</taxon>
        <taxon>Magnoliopsida</taxon>
        <taxon>Liliopsida</taxon>
        <taxon>Poales</taxon>
        <taxon>Poaceae</taxon>
        <taxon>PACMAD clade</taxon>
        <taxon>Arundinoideae</taxon>
        <taxon>Arundineae</taxon>
        <taxon>Arundo</taxon>
    </lineage>
</organism>
<evidence type="ECO:0000313" key="1">
    <source>
        <dbReference type="EMBL" id="JAE38796.1"/>
    </source>
</evidence>
<dbReference type="EMBL" id="GBRH01159100">
    <property type="protein sequence ID" value="JAE38796.1"/>
    <property type="molecule type" value="Transcribed_RNA"/>
</dbReference>
<protein>
    <submittedName>
        <fullName evidence="1">Uncharacterized protein</fullName>
    </submittedName>
</protein>
<name>A0A0A9HV94_ARUDO</name>
<reference evidence="1" key="1">
    <citation type="submission" date="2014-09" db="EMBL/GenBank/DDBJ databases">
        <authorList>
            <person name="Magalhaes I.L.F."/>
            <person name="Oliveira U."/>
            <person name="Santos F.R."/>
            <person name="Vidigal T.H.D.A."/>
            <person name="Brescovit A.D."/>
            <person name="Santos A.J."/>
        </authorList>
    </citation>
    <scope>NUCLEOTIDE SEQUENCE</scope>
    <source>
        <tissue evidence="1">Shoot tissue taken approximately 20 cm above the soil surface</tissue>
    </source>
</reference>
<reference evidence="1" key="2">
    <citation type="journal article" date="2015" name="Data Brief">
        <title>Shoot transcriptome of the giant reed, Arundo donax.</title>
        <authorList>
            <person name="Barrero R.A."/>
            <person name="Guerrero F.D."/>
            <person name="Moolhuijzen P."/>
            <person name="Goolsby J.A."/>
            <person name="Tidwell J."/>
            <person name="Bellgard S.E."/>
            <person name="Bellgard M.I."/>
        </authorList>
    </citation>
    <scope>NUCLEOTIDE SEQUENCE</scope>
    <source>
        <tissue evidence="1">Shoot tissue taken approximately 20 cm above the soil surface</tissue>
    </source>
</reference>